<organism evidence="2 3">
    <name type="scientific">Pyruvatibacter mobilis</name>
    <dbReference type="NCBI Taxonomy" id="1712261"/>
    <lineage>
        <taxon>Bacteria</taxon>
        <taxon>Pseudomonadati</taxon>
        <taxon>Pseudomonadota</taxon>
        <taxon>Alphaproteobacteria</taxon>
        <taxon>Hyphomicrobiales</taxon>
        <taxon>Parvibaculaceae</taxon>
        <taxon>Pyruvatibacter</taxon>
    </lineage>
</organism>
<feature type="chain" id="PRO_5032817070" evidence="1">
    <location>
        <begin position="32"/>
        <end position="673"/>
    </location>
</feature>
<dbReference type="AlphaFoldDB" id="A0A845QCN3"/>
<keyword evidence="3" id="KW-1185">Reference proteome</keyword>
<accession>A0A845QCN3</accession>
<evidence type="ECO:0000313" key="3">
    <source>
        <dbReference type="Proteomes" id="UP000470384"/>
    </source>
</evidence>
<dbReference type="RefSeq" id="WP_160587674.1">
    <property type="nucleotide sequence ID" value="NZ_BMHN01000001.1"/>
</dbReference>
<comment type="caution">
    <text evidence="2">The sequence shown here is derived from an EMBL/GenBank/DDBJ whole genome shotgun (WGS) entry which is preliminary data.</text>
</comment>
<sequence>MTLRGRGIPTRRVSAWILGAAMVAAPGIAQAANFEVGDVSVSTSTTFSLGTSFRVSGQDCEYISAPNGGCANSLGVTNSVNNDDGNINTEGGQTISRVAKVTAEADISWRNMGAFVRGTAFFDFWADNQLGKTNTRFGRRPLKDSARGDDARDAARSDAEILDAFVYANFDAGSVPVSLRVGNQVVNWGESLFIPGGVNAYLPVDVAALRTPGSEVKEALKPQPSVYASLGLPYDLSLEGFYVFGFEKSDLDPCGTFFAGHDGYCDGGAYVQLTGEFPNPVTVPRTFDRDADDQGQFGVALRYYADWLNDGTELAFYFNRYHSKLPIATFTAAADTLNLGAVTGNPGLNGVNVSSASQFCGALLGLIAQANTFANCANPANGQALGLSSSILTASVGASALTKESYAVYVEDIESWGMSFNTLVNVLGGTALAGEVSYTPNMPFQLADPEINANDVEKNALDDYAAGLPDGTLPDNTIVRSFGTLVTNGGQEIRGYDEYGAMTAQLQTTSTFPSSDPITSFIEADTIIFLSNVGAQYLPDLGDNSRLGAARSGAGHDVALADSILGQGVGFTNYADDFSWGYRLVAIAQYNNAFNTSWTVSPSIQFGHDVKGNSAGPIGPGFLEHKKALTLRVNADLEDTWQVGVAYTNNFGAREYNQLNDKDFLSVNASYSF</sequence>
<dbReference type="GeneID" id="300654473"/>
<reference evidence="2 3" key="1">
    <citation type="journal article" date="2016" name="Int. J. Syst. Evol. Microbiol.">
        <title>Pyruvatibacter mobilis gen. nov., sp. nov., a marine bacterium from the culture broth of Picochlorum sp. 122.</title>
        <authorList>
            <person name="Wang G."/>
            <person name="Tang M."/>
            <person name="Wu H."/>
            <person name="Dai S."/>
            <person name="Li T."/>
            <person name="Chen C."/>
            <person name="He H."/>
            <person name="Fan J."/>
            <person name="Xiang W."/>
            <person name="Li X."/>
        </authorList>
    </citation>
    <scope>NUCLEOTIDE SEQUENCE [LARGE SCALE GENOMIC DNA]</scope>
    <source>
        <strain evidence="2 3">GYP-11</strain>
    </source>
</reference>
<name>A0A845QCN3_9HYPH</name>
<dbReference type="InterPro" id="IPR010727">
    <property type="entry name" value="DUF1302"/>
</dbReference>
<dbReference type="Pfam" id="PF06980">
    <property type="entry name" value="DUF1302"/>
    <property type="match status" value="1"/>
</dbReference>
<keyword evidence="1" id="KW-0732">Signal</keyword>
<gene>
    <name evidence="2" type="ORF">GTQ45_08495</name>
</gene>
<feature type="signal peptide" evidence="1">
    <location>
        <begin position="1"/>
        <end position="31"/>
    </location>
</feature>
<protein>
    <submittedName>
        <fullName evidence="2">DUF1302 family protein</fullName>
    </submittedName>
</protein>
<dbReference type="OrthoDB" id="8437795at2"/>
<dbReference type="Proteomes" id="UP000470384">
    <property type="component" value="Unassembled WGS sequence"/>
</dbReference>
<dbReference type="EMBL" id="WXYQ01000006">
    <property type="protein sequence ID" value="NBG95771.1"/>
    <property type="molecule type" value="Genomic_DNA"/>
</dbReference>
<evidence type="ECO:0000256" key="1">
    <source>
        <dbReference type="SAM" id="SignalP"/>
    </source>
</evidence>
<evidence type="ECO:0000313" key="2">
    <source>
        <dbReference type="EMBL" id="NBG95771.1"/>
    </source>
</evidence>
<proteinExistence type="predicted"/>